<feature type="compositionally biased region" description="Low complexity" evidence="1">
    <location>
        <begin position="255"/>
        <end position="268"/>
    </location>
</feature>
<name>A0A1S9RER1_PENBI</name>
<proteinExistence type="predicted"/>
<feature type="domain" description="Prion-inhibition and propagation HeLo" evidence="3">
    <location>
        <begin position="6"/>
        <end position="222"/>
    </location>
</feature>
<gene>
    <name evidence="4" type="ORF">PEBR_32640</name>
</gene>
<evidence type="ECO:0000259" key="3">
    <source>
        <dbReference type="Pfam" id="PF14479"/>
    </source>
</evidence>
<dbReference type="Proteomes" id="UP000190744">
    <property type="component" value="Unassembled WGS sequence"/>
</dbReference>
<dbReference type="InterPro" id="IPR038305">
    <property type="entry name" value="HeLo_sf"/>
</dbReference>
<dbReference type="EMBL" id="LJBN01000188">
    <property type="protein sequence ID" value="OOQ83957.1"/>
    <property type="molecule type" value="Genomic_DNA"/>
</dbReference>
<evidence type="ECO:0000256" key="2">
    <source>
        <dbReference type="SAM" id="SignalP"/>
    </source>
</evidence>
<feature type="signal peptide" evidence="2">
    <location>
        <begin position="1"/>
        <end position="22"/>
    </location>
</feature>
<feature type="chain" id="PRO_5013340804" description="Prion-inhibition and propagation HeLo domain-containing protein" evidence="2">
    <location>
        <begin position="23"/>
        <end position="951"/>
    </location>
</feature>
<evidence type="ECO:0000256" key="1">
    <source>
        <dbReference type="SAM" id="MobiDB-lite"/>
    </source>
</evidence>
<dbReference type="PANTHER" id="PTHR42345:SF2">
    <property type="entry name" value="HELICASE-LIKE PROTEIN"/>
    <property type="match status" value="1"/>
</dbReference>
<dbReference type="PANTHER" id="PTHR42345">
    <property type="entry name" value="TPR_REGION DOMAIN-CONTAINING PROTEIN"/>
    <property type="match status" value="1"/>
</dbReference>
<accession>A0A1S9RER1</accession>
<reference evidence="5" key="1">
    <citation type="submission" date="2015-09" db="EMBL/GenBank/DDBJ databases">
        <authorList>
            <person name="Fill T.P."/>
            <person name="Baretta J.F."/>
            <person name="de Almeida L.G."/>
            <person name="Rocha M."/>
            <person name="de Souza D.H."/>
            <person name="Malavazi I."/>
            <person name="Cerdeira L.T."/>
            <person name="Hong H."/>
            <person name="Samborskyy M."/>
            <person name="de Vasconcelos A.T."/>
            <person name="Leadlay P."/>
            <person name="Rodrigues-Filho E."/>
        </authorList>
    </citation>
    <scope>NUCLEOTIDE SEQUENCE [LARGE SCALE GENOMIC DNA]</scope>
    <source>
        <strain evidence="5">LaBioMMi 136</strain>
    </source>
</reference>
<dbReference type="Gene3D" id="1.20.120.1020">
    <property type="entry name" value="Prion-inhibition and propagation, HeLo domain"/>
    <property type="match status" value="1"/>
</dbReference>
<dbReference type="AlphaFoldDB" id="A0A1S9RER1"/>
<keyword evidence="2" id="KW-0732">Signal</keyword>
<dbReference type="InterPro" id="IPR029498">
    <property type="entry name" value="HeLo_dom"/>
</dbReference>
<dbReference type="Pfam" id="PF14479">
    <property type="entry name" value="HeLo"/>
    <property type="match status" value="1"/>
</dbReference>
<feature type="region of interest" description="Disordered" evidence="1">
    <location>
        <begin position="255"/>
        <end position="283"/>
    </location>
</feature>
<protein>
    <recommendedName>
        <fullName evidence="3">Prion-inhibition and propagation HeLo domain-containing protein</fullName>
    </recommendedName>
</protein>
<comment type="caution">
    <text evidence="4">The sequence shown here is derived from an EMBL/GenBank/DDBJ whole genome shotgun (WGS) entry which is preliminary data.</text>
</comment>
<evidence type="ECO:0000313" key="4">
    <source>
        <dbReference type="EMBL" id="OOQ83957.1"/>
    </source>
</evidence>
<evidence type="ECO:0000313" key="5">
    <source>
        <dbReference type="Proteomes" id="UP000190744"/>
    </source>
</evidence>
<organism evidence="4 5">
    <name type="scientific">Penicillium brasilianum</name>
    <dbReference type="NCBI Taxonomy" id="104259"/>
    <lineage>
        <taxon>Eukaryota</taxon>
        <taxon>Fungi</taxon>
        <taxon>Dikarya</taxon>
        <taxon>Ascomycota</taxon>
        <taxon>Pezizomycotina</taxon>
        <taxon>Eurotiomycetes</taxon>
        <taxon>Eurotiomycetidae</taxon>
        <taxon>Eurotiales</taxon>
        <taxon>Aspergillaceae</taxon>
        <taxon>Penicillium</taxon>
    </lineage>
</organism>
<sequence length="951" mass="104540">MELASTAIGVVGLAALFSTCLETLDTLAAAARYSVNREILHTKIEVERLRLMIWGESAGLNDIDPSRPEDESAYDLDFLDESLRGAALRSAVAGLLACFSNYFEDIEQLRSRYGLSTERQNQEKESTPGMTEAPTRQMLLTTFQKTYARFQQRTVKVQASTSTFKKAKWAVTDERKFRNLIAELKAVNDSLDSLLPVIRAKTRVQMRTAIMRSNDVDQLQNLVTAADEATDLIAETASLRLEMLSMSGQAAAKPAPKVVQVTSSSTESTTRDSNNPPTQFGPLGSRSVVQNLIAATVADDPSPVPVSTALAGDLYDDTGALVIHKAYRKADSLACFSWLVGLPAGETTELAEVQPVSDTVFGKMCELFRPGSSETDPGKDLQYLSDQISGVAENLLEVDVIGDRKYAGWSPGSVSLIGFAREATFWKRAREVQKRANPPSWQRVTSKQLSSDFLDKRWKQVVQEGLGGDFTENKGYEHVRELIGPSDYTWLDPEEGYKLRHQITDLIGALNSSIIPSFEEQGSIALVAFYEKIVPNSPFGFVDFMRQMLVARELTLRIQQANQRWYGGITRRIIYDMIAADLWARHMEIKPAGGGYGVSKTVSQRQMHGIIRFVDQMHWPYADEIRKAVNHMLEAKPEEMNVDVQVHDWIGGLVFPGAHFPLTLVGVLYKLSPTLRPHMPTESVKVREGNFGLVYPEASYWNVRSVLGKVLAPLSGVQATDHPKVHCWGGWVGPCPSPSLPECRLGLTVSLSTRQPPFAPLEVESGMGDTAGTTLSSIGGQGHGGEWMLPTPPEVSHDTVALQTVRLSKAPKADLSAKDALYYTARIDFRLGRSRTFVTFTLYTNSVFIAVPPCRGTHKIDPRAAGRYTFAVKGIEELARISHKGDPATHTAIIVVNAIGGPASEVFARAWCCQTGTNAVIWRRKGDKCCFKCALMVASPDGVGTGILIIC</sequence>